<dbReference type="AlphaFoldDB" id="A0A5D4HB27"/>
<evidence type="ECO:0000313" key="1">
    <source>
        <dbReference type="EMBL" id="TYR37532.1"/>
    </source>
</evidence>
<dbReference type="PROSITE" id="PS51257">
    <property type="entry name" value="PROKAR_LIPOPROTEIN"/>
    <property type="match status" value="1"/>
</dbReference>
<dbReference type="RefSeq" id="WP_148918271.1">
    <property type="nucleotide sequence ID" value="NZ_VTAV01000002.1"/>
</dbReference>
<dbReference type="SUPFAM" id="SSF50939">
    <property type="entry name" value="Sialidases"/>
    <property type="match status" value="1"/>
</dbReference>
<reference evidence="1 2" key="1">
    <citation type="submission" date="2019-08" db="EMBL/GenBank/DDBJ databases">
        <title>Phlebobacter frassis gen. nov. sp. nov., a new member of family Sphingobacteriaceae isolated from sand fly rearing media.</title>
        <authorList>
            <person name="Kakumanu M.L."/>
            <person name="Marayati B.F."/>
            <person name="Wada-Katsumata A."/>
            <person name="Wasserberg G."/>
            <person name="Schal C."/>
            <person name="Apperson C.S."/>
            <person name="Ponnusamy L."/>
        </authorList>
    </citation>
    <scope>NUCLEOTIDE SEQUENCE [LARGE SCALE GENOMIC DNA]</scope>
    <source>
        <strain evidence="1 2">SSI9</strain>
    </source>
</reference>
<keyword evidence="2" id="KW-1185">Reference proteome</keyword>
<dbReference type="EMBL" id="VTAV01000002">
    <property type="protein sequence ID" value="TYR37532.1"/>
    <property type="molecule type" value="Genomic_DNA"/>
</dbReference>
<name>A0A5D4HB27_9SPHI</name>
<protein>
    <submittedName>
        <fullName evidence="1">Exo-alpha-sialidase</fullName>
    </submittedName>
</protein>
<organism evidence="1 2">
    <name type="scientific">Sphingobacterium phlebotomi</name>
    <dbReference type="NCBI Taxonomy" id="2605433"/>
    <lineage>
        <taxon>Bacteria</taxon>
        <taxon>Pseudomonadati</taxon>
        <taxon>Bacteroidota</taxon>
        <taxon>Sphingobacteriia</taxon>
        <taxon>Sphingobacteriales</taxon>
        <taxon>Sphingobacteriaceae</taxon>
        <taxon>Sphingobacterium</taxon>
    </lineage>
</organism>
<comment type="caution">
    <text evidence="1">The sequence shown here is derived from an EMBL/GenBank/DDBJ whole genome shotgun (WGS) entry which is preliminary data.</text>
</comment>
<evidence type="ECO:0000313" key="2">
    <source>
        <dbReference type="Proteomes" id="UP000322362"/>
    </source>
</evidence>
<gene>
    <name evidence="1" type="ORF">FXV77_05880</name>
</gene>
<accession>A0A5D4HB27</accession>
<dbReference type="Gene3D" id="2.130.10.10">
    <property type="entry name" value="YVTN repeat-like/Quinoprotein amine dehydrogenase"/>
    <property type="match status" value="1"/>
</dbReference>
<dbReference type="CDD" id="cd15482">
    <property type="entry name" value="Sialidase_non-viral"/>
    <property type="match status" value="1"/>
</dbReference>
<proteinExistence type="predicted"/>
<dbReference type="InterPro" id="IPR036278">
    <property type="entry name" value="Sialidase_sf"/>
</dbReference>
<dbReference type="InterPro" id="IPR015943">
    <property type="entry name" value="WD40/YVTN_repeat-like_dom_sf"/>
</dbReference>
<sequence length="599" mass="67344">MKKYYFIIALWSVSLLSSCQKQIINQQDVADENTSFIESINPFPGKVVYEVTDPLNAYTAQSPSILVLPNGNYLVSCFYHGGTDIYISKNNGSTWELQSRVSPSNFATLFEHKEDVYLMGTSKGGRGDIAIYKSTDEGQTWSTPTDENNGLLFEGMFHTAPVPVVKHNGKIWRAYEEIFDSADNRDFYAFAVCADGDADLLKASSWQCTNSVFFEHEWINAKRPNWLEGNIVVTPEGNLINFMRLETWPGAGIDYEIEGPASGKPRHEIAAFLDIDTVSMTAEFNNEPRNYIHFPGAESKFTIRYDSISQQYWTITNKISTFINTTGTHDLSTHQRNVLVLMQSSDLVNWEIKQKVLRWNEGAPLKTWDAFGFQYVDWQFDGTDIVFVSRTSWYGHRFHDANMITFHRIENFRNTSGQVPDDLIQYTQHPTLFNLPVADLTDGNGEYEGFDVAISVGDGIDITDGKITLADGGPVSMDEAAAVAANRYFDIAITSDSVENFSLETIDFTTTANTRNFRLKWLYSTDGSTFLPITNYTVFVDNGTHLNLAAPLYLPIYTALNNIPADTGAVLRCVIVRGNSTPTHYMQFDNEITFGGRGL</sequence>
<dbReference type="Proteomes" id="UP000322362">
    <property type="component" value="Unassembled WGS sequence"/>
</dbReference>